<keyword evidence="1" id="KW-0175">Coiled coil</keyword>
<evidence type="ECO:0000256" key="1">
    <source>
        <dbReference type="SAM" id="Coils"/>
    </source>
</evidence>
<accession>A0AA96LQ51</accession>
<reference evidence="5" key="1">
    <citation type="submission" date="2022-02" db="EMBL/GenBank/DDBJ databases">
        <title>Paenibacillus sp. MBLB1832 Whole Genome Shotgun Sequencing.</title>
        <authorList>
            <person name="Hwang C.Y."/>
            <person name="Cho E.-S."/>
            <person name="Seo M.-J."/>
        </authorList>
    </citation>
    <scope>NUCLEOTIDE SEQUENCE</scope>
    <source>
        <strain evidence="5">MBLB1832</strain>
    </source>
</reference>
<keyword evidence="2" id="KW-0812">Transmembrane</keyword>
<gene>
    <name evidence="5" type="ORF">MJB10_17130</name>
</gene>
<evidence type="ECO:0000259" key="4">
    <source>
        <dbReference type="Pfam" id="PF06580"/>
    </source>
</evidence>
<dbReference type="GO" id="GO:0016020">
    <property type="term" value="C:membrane"/>
    <property type="evidence" value="ECO:0007669"/>
    <property type="project" value="InterPro"/>
</dbReference>
<dbReference type="Gene3D" id="6.10.340.10">
    <property type="match status" value="1"/>
</dbReference>
<dbReference type="EC" id="2.7.13.3" evidence="5"/>
<dbReference type="InterPro" id="IPR036890">
    <property type="entry name" value="HATPase_C_sf"/>
</dbReference>
<dbReference type="KEGG" id="proo:MJB10_17130"/>
<evidence type="ECO:0000313" key="5">
    <source>
        <dbReference type="EMBL" id="WNR42835.1"/>
    </source>
</evidence>
<dbReference type="PANTHER" id="PTHR34220">
    <property type="entry name" value="SENSOR HISTIDINE KINASE YPDA"/>
    <property type="match status" value="1"/>
</dbReference>
<dbReference type="Proteomes" id="UP001304650">
    <property type="component" value="Chromosome"/>
</dbReference>
<dbReference type="SUPFAM" id="SSF55874">
    <property type="entry name" value="ATPase domain of HSP90 chaperone/DNA topoisomerase II/histidine kinase"/>
    <property type="match status" value="1"/>
</dbReference>
<organism evidence="5 6">
    <name type="scientific">Paenibacillus roseopurpureus</name>
    <dbReference type="NCBI Taxonomy" id="2918901"/>
    <lineage>
        <taxon>Bacteria</taxon>
        <taxon>Bacillati</taxon>
        <taxon>Bacillota</taxon>
        <taxon>Bacilli</taxon>
        <taxon>Bacillales</taxon>
        <taxon>Paenibacillaceae</taxon>
        <taxon>Paenibacillus</taxon>
    </lineage>
</organism>
<dbReference type="RefSeq" id="WP_314796611.1">
    <property type="nucleotide sequence ID" value="NZ_CP130319.1"/>
</dbReference>
<keyword evidence="5" id="KW-0418">Kinase</keyword>
<feature type="transmembrane region" description="Helical" evidence="2">
    <location>
        <begin position="36"/>
        <end position="58"/>
    </location>
</feature>
<name>A0AA96LQ51_9BACL</name>
<feature type="coiled-coil region" evidence="1">
    <location>
        <begin position="379"/>
        <end position="406"/>
    </location>
</feature>
<dbReference type="AlphaFoldDB" id="A0AA96LQ51"/>
<evidence type="ECO:0000259" key="3">
    <source>
        <dbReference type="Pfam" id="PF02518"/>
    </source>
</evidence>
<dbReference type="PANTHER" id="PTHR34220:SF7">
    <property type="entry name" value="SENSOR HISTIDINE KINASE YPDA"/>
    <property type="match status" value="1"/>
</dbReference>
<dbReference type="Pfam" id="PF02518">
    <property type="entry name" value="HATPase_c"/>
    <property type="match status" value="1"/>
</dbReference>
<evidence type="ECO:0000256" key="2">
    <source>
        <dbReference type="SAM" id="Phobius"/>
    </source>
</evidence>
<keyword evidence="2" id="KW-1133">Transmembrane helix</keyword>
<dbReference type="InterPro" id="IPR003594">
    <property type="entry name" value="HATPase_dom"/>
</dbReference>
<protein>
    <submittedName>
        <fullName evidence="5">Sensor histidine kinase</fullName>
        <ecNumber evidence="5">2.7.13.3</ecNumber>
    </submittedName>
</protein>
<sequence>MVKKAALVGSFFCIYGKEGAVCMKTFHPFRRYRIDNVLFFALAIFITLLVAVILMITYNFSSKEQAQNTSYYQQAMLGELNEQLTLQLKAVEQTSLAISRNMAVIDFMDLQGDYYIRNKMRQDLIRDYLHPIINSSPFIHSIQIYMREPTITDVTGYVQMIPMNYVLSEPWYPLVQKSDFTWIGQRLAESQQGPEPVLSFVRHVVSDMNGSLGLLVVNVKVSALEALLSRDKNNPQRMLVDAGGRMLMQTGKKVSETEASQIVNSVQGESGYKRIAISTQGDRGVHNVLSVWTRGYQEGWVLIEWTPWEEITRSSVKLAKTLAAIGAGAIGVALLITLTLSRSFTSPIKQILQMMSGYTLNRSIQPYPETYQNEFGSLFSGYRKMIERVEELYQSLEQQYKAQREAEIKALQAMINPHFLYNTLDQLNWMAIEAGQERISHVLELMGRMFRIGLSNGDSFITLQEELLHIECYLQIQQLKWGEGLVYELFLEPGLETLLIPKLTIQPFVENAVTHGLHGRATGKVTVAVRRKDERTLECSVLDDGCGIPTDWNRRPIRKTGGYGIRNVMERVEAYFGHPYGVDLSPLERGGTLVKVWIPELQQFTTTGGHEDVEHRYR</sequence>
<keyword evidence="6" id="KW-1185">Reference proteome</keyword>
<feature type="domain" description="Signal transduction histidine kinase internal region" evidence="4">
    <location>
        <begin position="406"/>
        <end position="483"/>
    </location>
</feature>
<dbReference type="EMBL" id="CP130319">
    <property type="protein sequence ID" value="WNR42835.1"/>
    <property type="molecule type" value="Genomic_DNA"/>
</dbReference>
<proteinExistence type="predicted"/>
<keyword evidence="5" id="KW-0808">Transferase</keyword>
<feature type="domain" description="Histidine kinase/HSP90-like ATPase" evidence="3">
    <location>
        <begin position="504"/>
        <end position="600"/>
    </location>
</feature>
<dbReference type="GO" id="GO:0000155">
    <property type="term" value="F:phosphorelay sensor kinase activity"/>
    <property type="evidence" value="ECO:0007669"/>
    <property type="project" value="InterPro"/>
</dbReference>
<dbReference type="InterPro" id="IPR050640">
    <property type="entry name" value="Bact_2-comp_sensor_kinase"/>
</dbReference>
<evidence type="ECO:0000313" key="6">
    <source>
        <dbReference type="Proteomes" id="UP001304650"/>
    </source>
</evidence>
<keyword evidence="2" id="KW-0472">Membrane</keyword>
<dbReference type="Gene3D" id="3.30.565.10">
    <property type="entry name" value="Histidine kinase-like ATPase, C-terminal domain"/>
    <property type="match status" value="1"/>
</dbReference>
<dbReference type="Pfam" id="PF06580">
    <property type="entry name" value="His_kinase"/>
    <property type="match status" value="1"/>
</dbReference>
<dbReference type="InterPro" id="IPR010559">
    <property type="entry name" value="Sig_transdc_His_kin_internal"/>
</dbReference>